<evidence type="ECO:0000256" key="9">
    <source>
        <dbReference type="ARBA" id="ARBA00023180"/>
    </source>
</evidence>
<evidence type="ECO:0000256" key="6">
    <source>
        <dbReference type="ARBA" id="ARBA00022989"/>
    </source>
</evidence>
<evidence type="ECO:0000256" key="2">
    <source>
        <dbReference type="ARBA" id="ARBA00022692"/>
    </source>
</evidence>
<dbReference type="InterPro" id="IPR013162">
    <property type="entry name" value="CD80_C2-set"/>
</dbReference>
<evidence type="ECO:0000256" key="1">
    <source>
        <dbReference type="ARBA" id="ARBA00004479"/>
    </source>
</evidence>
<dbReference type="GO" id="GO:0098609">
    <property type="term" value="P:cell-cell adhesion"/>
    <property type="evidence" value="ECO:0007669"/>
    <property type="project" value="InterPro"/>
</dbReference>
<dbReference type="SUPFAM" id="SSF48726">
    <property type="entry name" value="Immunoglobulin"/>
    <property type="match status" value="2"/>
</dbReference>
<dbReference type="AlphaFoldDB" id="A0A3P8SQJ1"/>
<keyword evidence="10" id="KW-0393">Immunoglobulin domain</keyword>
<keyword evidence="8" id="KW-1015">Disulfide bond</keyword>
<evidence type="ECO:0000256" key="4">
    <source>
        <dbReference type="ARBA" id="ARBA00022737"/>
    </source>
</evidence>
<dbReference type="GO" id="GO:0005178">
    <property type="term" value="F:integrin binding"/>
    <property type="evidence" value="ECO:0007669"/>
    <property type="project" value="InterPro"/>
</dbReference>
<dbReference type="PRINTS" id="PR01472">
    <property type="entry name" value="ICAMVCAM1"/>
</dbReference>
<keyword evidence="7 11" id="KW-0472">Membrane</keyword>
<comment type="subcellular location">
    <subcellularLocation>
        <location evidence="1">Membrane</location>
        <topology evidence="1">Single-pass type I membrane protein</topology>
    </subcellularLocation>
</comment>
<reference evidence="14" key="3">
    <citation type="submission" date="2025-09" db="UniProtKB">
        <authorList>
            <consortium name="Ensembl"/>
        </authorList>
    </citation>
    <scope>IDENTIFICATION</scope>
</reference>
<keyword evidence="6 11" id="KW-1133">Transmembrane helix</keyword>
<dbReference type="SMART" id="SM00409">
    <property type="entry name" value="IG"/>
    <property type="match status" value="2"/>
</dbReference>
<dbReference type="Gene3D" id="2.60.40.10">
    <property type="entry name" value="Immunoglobulins"/>
    <property type="match status" value="3"/>
</dbReference>
<evidence type="ECO:0000256" key="11">
    <source>
        <dbReference type="SAM" id="Phobius"/>
    </source>
</evidence>
<keyword evidence="5" id="KW-0130">Cell adhesion</keyword>
<proteinExistence type="predicted"/>
<keyword evidence="4" id="KW-0677">Repeat</keyword>
<dbReference type="Pfam" id="PF13927">
    <property type="entry name" value="Ig_3"/>
    <property type="match status" value="1"/>
</dbReference>
<keyword evidence="2 11" id="KW-0812">Transmembrane</keyword>
<feature type="chain" id="PRO_5018300746" description="Ig-like domain-containing protein" evidence="12">
    <location>
        <begin position="20"/>
        <end position="368"/>
    </location>
</feature>
<keyword evidence="3 12" id="KW-0732">Signal</keyword>
<accession>A0A3P8SQJ1</accession>
<dbReference type="Ensembl" id="ENSAPET00000014842.1">
    <property type="protein sequence ID" value="ENSAPEP00000014459.1"/>
    <property type="gene ID" value="ENSAPEG00000010324.1"/>
</dbReference>
<keyword evidence="15" id="KW-1185">Reference proteome</keyword>
<dbReference type="PROSITE" id="PS50835">
    <property type="entry name" value="IG_LIKE"/>
    <property type="match status" value="2"/>
</dbReference>
<evidence type="ECO:0000313" key="14">
    <source>
        <dbReference type="Ensembl" id="ENSAPEP00000014459.1"/>
    </source>
</evidence>
<dbReference type="GO" id="GO:0016020">
    <property type="term" value="C:membrane"/>
    <property type="evidence" value="ECO:0007669"/>
    <property type="project" value="UniProtKB-SubCell"/>
</dbReference>
<dbReference type="InterPro" id="IPR007110">
    <property type="entry name" value="Ig-like_dom"/>
</dbReference>
<dbReference type="InterPro" id="IPR013783">
    <property type="entry name" value="Ig-like_fold"/>
</dbReference>
<dbReference type="InterPro" id="IPR003598">
    <property type="entry name" value="Ig_sub2"/>
</dbReference>
<dbReference type="InterPro" id="IPR036179">
    <property type="entry name" value="Ig-like_dom_sf"/>
</dbReference>
<dbReference type="GeneTree" id="ENSGT00940000159005"/>
<evidence type="ECO:0000256" key="8">
    <source>
        <dbReference type="ARBA" id="ARBA00023157"/>
    </source>
</evidence>
<feature type="transmembrane region" description="Helical" evidence="11">
    <location>
        <begin position="315"/>
        <end position="339"/>
    </location>
</feature>
<feature type="signal peptide" evidence="12">
    <location>
        <begin position="1"/>
        <end position="19"/>
    </location>
</feature>
<sequence length="368" mass="40754">MMLFRYIFLVLFLSDSLRNFHVSGCDVNCADKPVFTPSRLVVKYGDPTSATCVACQGVCHDKLFGLEKSVGDVTENGTMLYWTVGKLTDWDPSPMCYYNTDSGDQCCTTLPVIVYQPPENVSISFVNHSGPMFENSQYTLQCIVENIAPVGNLVVTFYRGQTELSRQKSSSKPQDKPVTDTFTLNVNISKEDNGAQYWCEAKLELGPEGPQPPPVVTSENITATVHYGPHLQKTGNLESIKITEGQSLQLNCSAVGNPSPSYIWTVPPESHSSFNDSVVTIKSVGFEHNGQYTCKVSSEDRTATVTFTVDVQADVIPYIITAVVIAAVVIVFVGLIVYFQYYRHNKMGHYNLKDVLSFHKRQAVPLDP</sequence>
<evidence type="ECO:0000259" key="13">
    <source>
        <dbReference type="PROSITE" id="PS50835"/>
    </source>
</evidence>
<dbReference type="InterPro" id="IPR003599">
    <property type="entry name" value="Ig_sub"/>
</dbReference>
<evidence type="ECO:0000256" key="3">
    <source>
        <dbReference type="ARBA" id="ARBA00022729"/>
    </source>
</evidence>
<organism evidence="14 15">
    <name type="scientific">Amphiprion percula</name>
    <name type="common">Orange clownfish</name>
    <name type="synonym">Lutjanus percula</name>
    <dbReference type="NCBI Taxonomy" id="161767"/>
    <lineage>
        <taxon>Eukaryota</taxon>
        <taxon>Metazoa</taxon>
        <taxon>Chordata</taxon>
        <taxon>Craniata</taxon>
        <taxon>Vertebrata</taxon>
        <taxon>Euteleostomi</taxon>
        <taxon>Actinopterygii</taxon>
        <taxon>Neopterygii</taxon>
        <taxon>Teleostei</taxon>
        <taxon>Neoteleostei</taxon>
        <taxon>Acanthomorphata</taxon>
        <taxon>Ovalentaria</taxon>
        <taxon>Pomacentridae</taxon>
        <taxon>Amphiprion</taxon>
    </lineage>
</organism>
<dbReference type="InterPro" id="IPR047012">
    <property type="entry name" value="ICAM_VCAM"/>
</dbReference>
<reference evidence="14" key="2">
    <citation type="submission" date="2025-08" db="UniProtKB">
        <authorList>
            <consortium name="Ensembl"/>
        </authorList>
    </citation>
    <scope>IDENTIFICATION</scope>
</reference>
<feature type="domain" description="Ig-like" evidence="13">
    <location>
        <begin position="229"/>
        <end position="306"/>
    </location>
</feature>
<dbReference type="STRING" id="161767.ENSAPEP00000014459"/>
<protein>
    <recommendedName>
        <fullName evidence="13">Ig-like domain-containing protein</fullName>
    </recommendedName>
</protein>
<dbReference type="InterPro" id="IPR003987">
    <property type="entry name" value="ICAM_VCAM_N"/>
</dbReference>
<reference evidence="14 15" key="1">
    <citation type="submission" date="2018-03" db="EMBL/GenBank/DDBJ databases">
        <title>Finding Nemo's genes: A chromosome-scale reference assembly of the genome of the orange clownfish Amphiprion percula.</title>
        <authorList>
            <person name="Lehmann R."/>
        </authorList>
    </citation>
    <scope>NUCLEOTIDE SEQUENCE</scope>
</reference>
<name>A0A3P8SQJ1_AMPPE</name>
<dbReference type="Proteomes" id="UP000265080">
    <property type="component" value="Chromosome 3"/>
</dbReference>
<dbReference type="Pfam" id="PF08205">
    <property type="entry name" value="C2-set_2"/>
    <property type="match status" value="1"/>
</dbReference>
<evidence type="ECO:0000313" key="15">
    <source>
        <dbReference type="Proteomes" id="UP000265080"/>
    </source>
</evidence>
<evidence type="ECO:0000256" key="10">
    <source>
        <dbReference type="ARBA" id="ARBA00023319"/>
    </source>
</evidence>
<dbReference type="SMART" id="SM00408">
    <property type="entry name" value="IGc2"/>
    <property type="match status" value="1"/>
</dbReference>
<keyword evidence="9" id="KW-0325">Glycoprotein</keyword>
<evidence type="ECO:0000256" key="12">
    <source>
        <dbReference type="SAM" id="SignalP"/>
    </source>
</evidence>
<dbReference type="PANTHER" id="PTHR13771:SF9">
    <property type="entry name" value="INTERCELLULAR ADHESION MOLECULE 5"/>
    <property type="match status" value="1"/>
</dbReference>
<dbReference type="OMA" id="TVHYKPQ"/>
<dbReference type="PANTHER" id="PTHR13771">
    <property type="entry name" value="INTERCELLULAR ADHESION MOLECULE"/>
    <property type="match status" value="1"/>
</dbReference>
<evidence type="ECO:0000256" key="5">
    <source>
        <dbReference type="ARBA" id="ARBA00022889"/>
    </source>
</evidence>
<evidence type="ECO:0000256" key="7">
    <source>
        <dbReference type="ARBA" id="ARBA00023136"/>
    </source>
</evidence>
<feature type="domain" description="Ig-like" evidence="13">
    <location>
        <begin position="118"/>
        <end position="217"/>
    </location>
</feature>